<dbReference type="SUPFAM" id="SSF49785">
    <property type="entry name" value="Galactose-binding domain-like"/>
    <property type="match status" value="1"/>
</dbReference>
<proteinExistence type="inferred from homology"/>
<keyword evidence="6" id="KW-1185">Reference proteome</keyword>
<dbReference type="Gene3D" id="2.60.120.470">
    <property type="entry name" value="PITH domain"/>
    <property type="match status" value="1"/>
</dbReference>
<dbReference type="InterPro" id="IPR045099">
    <property type="entry name" value="PITH1-like"/>
</dbReference>
<feature type="compositionally biased region" description="Polar residues" evidence="2">
    <location>
        <begin position="602"/>
        <end position="631"/>
    </location>
</feature>
<dbReference type="InterPro" id="IPR015943">
    <property type="entry name" value="WD40/YVTN_repeat-like_dom_sf"/>
</dbReference>
<dbReference type="PROSITE" id="PS51532">
    <property type="entry name" value="PITH"/>
    <property type="match status" value="1"/>
</dbReference>
<evidence type="ECO:0000256" key="2">
    <source>
        <dbReference type="SAM" id="MobiDB-lite"/>
    </source>
</evidence>
<feature type="compositionally biased region" description="Basic and acidic residues" evidence="2">
    <location>
        <begin position="571"/>
        <end position="583"/>
    </location>
</feature>
<evidence type="ECO:0000313" key="5">
    <source>
        <dbReference type="EMBL" id="CAH3162195.1"/>
    </source>
</evidence>
<keyword evidence="3" id="KW-0472">Membrane</keyword>
<feature type="compositionally biased region" description="Basic residues" evidence="2">
    <location>
        <begin position="584"/>
        <end position="597"/>
    </location>
</feature>
<keyword evidence="3" id="KW-1133">Transmembrane helix</keyword>
<dbReference type="Pfam" id="PF06201">
    <property type="entry name" value="PITH"/>
    <property type="match status" value="1"/>
</dbReference>
<keyword evidence="3" id="KW-0812">Transmembrane</keyword>
<evidence type="ECO:0000313" key="6">
    <source>
        <dbReference type="Proteomes" id="UP001159405"/>
    </source>
</evidence>
<gene>
    <name evidence="5" type="ORF">PLOB_00005202</name>
</gene>
<accession>A0ABN8QHY0</accession>
<protein>
    <recommendedName>
        <fullName evidence="4">PITH domain-containing protein</fullName>
    </recommendedName>
</protein>
<evidence type="ECO:0000256" key="1">
    <source>
        <dbReference type="ARBA" id="ARBA00025788"/>
    </source>
</evidence>
<feature type="compositionally biased region" description="Polar residues" evidence="2">
    <location>
        <begin position="530"/>
        <end position="542"/>
    </location>
</feature>
<dbReference type="InterPro" id="IPR008979">
    <property type="entry name" value="Galactose-bd-like_sf"/>
</dbReference>
<dbReference type="InterPro" id="IPR010400">
    <property type="entry name" value="PITH_dom"/>
</dbReference>
<dbReference type="Gene3D" id="2.130.10.10">
    <property type="entry name" value="YVTN repeat-like/Quinoprotein amine dehydrogenase"/>
    <property type="match status" value="1"/>
</dbReference>
<comment type="caution">
    <text evidence="5">The sequence shown here is derived from an EMBL/GenBank/DDBJ whole genome shotgun (WGS) entry which is preliminary data.</text>
</comment>
<name>A0ABN8QHY0_9CNID</name>
<dbReference type="Pfam" id="PF16756">
    <property type="entry name" value="PALB2_WD40"/>
    <property type="match status" value="1"/>
</dbReference>
<evidence type="ECO:0000256" key="3">
    <source>
        <dbReference type="SAM" id="Phobius"/>
    </source>
</evidence>
<dbReference type="InterPro" id="IPR036322">
    <property type="entry name" value="WD40_repeat_dom_sf"/>
</dbReference>
<organism evidence="5 6">
    <name type="scientific">Porites lobata</name>
    <dbReference type="NCBI Taxonomy" id="104759"/>
    <lineage>
        <taxon>Eukaryota</taxon>
        <taxon>Metazoa</taxon>
        <taxon>Cnidaria</taxon>
        <taxon>Anthozoa</taxon>
        <taxon>Hexacorallia</taxon>
        <taxon>Scleractinia</taxon>
        <taxon>Fungiina</taxon>
        <taxon>Poritidae</taxon>
        <taxon>Porites</taxon>
    </lineage>
</organism>
<reference evidence="5 6" key="1">
    <citation type="submission" date="2022-05" db="EMBL/GenBank/DDBJ databases">
        <authorList>
            <consortium name="Genoscope - CEA"/>
            <person name="William W."/>
        </authorList>
    </citation>
    <scope>NUCLEOTIDE SEQUENCE [LARGE SCALE GENOMIC DNA]</scope>
</reference>
<feature type="region of interest" description="Disordered" evidence="2">
    <location>
        <begin position="521"/>
        <end position="542"/>
    </location>
</feature>
<dbReference type="PANTHER" id="PTHR12175">
    <property type="entry name" value="AD039 HT014 THIOREDOXIN FAMILY TRP26"/>
    <property type="match status" value="1"/>
</dbReference>
<dbReference type="SUPFAM" id="SSF50978">
    <property type="entry name" value="WD40 repeat-like"/>
    <property type="match status" value="1"/>
</dbReference>
<feature type="transmembrane region" description="Helical" evidence="3">
    <location>
        <begin position="231"/>
        <end position="251"/>
    </location>
</feature>
<dbReference type="EMBL" id="CALNXK010000122">
    <property type="protein sequence ID" value="CAH3162195.1"/>
    <property type="molecule type" value="Genomic_DNA"/>
</dbReference>
<dbReference type="InterPro" id="IPR037047">
    <property type="entry name" value="PITH_dom_sf"/>
</dbReference>
<comment type="similarity">
    <text evidence="1">Belongs to the PITHD1 family.</text>
</comment>
<feature type="region of interest" description="Disordered" evidence="2">
    <location>
        <begin position="564"/>
        <end position="631"/>
    </location>
</feature>
<feature type="domain" description="PITH" evidence="4">
    <location>
        <begin position="15"/>
        <end position="187"/>
    </location>
</feature>
<dbReference type="Proteomes" id="UP001159405">
    <property type="component" value="Unassembled WGS sequence"/>
</dbReference>
<feature type="region of interest" description="Disordered" evidence="2">
    <location>
        <begin position="971"/>
        <end position="1010"/>
    </location>
</feature>
<feature type="region of interest" description="Disordered" evidence="2">
    <location>
        <begin position="1"/>
        <end position="20"/>
    </location>
</feature>
<dbReference type="InterPro" id="IPR031920">
    <property type="entry name" value="PALB2_WD40"/>
</dbReference>
<evidence type="ECO:0000259" key="4">
    <source>
        <dbReference type="PROSITE" id="PS51532"/>
    </source>
</evidence>
<dbReference type="PANTHER" id="PTHR12175:SF1">
    <property type="entry name" value="PITH DOMAIN-CONTAINING PROTEIN 1"/>
    <property type="match status" value="1"/>
</dbReference>
<sequence>MAGCGHEHHEHEHDHSESERGSQFYLFQKIDLIKLQCLNETEEGSAKNVFKPWDERLDTTKFVESDVDEELLFNIPFVGQVKLKGIVVIGGENGDHPSEMMLYKNRPFMTFDDARGEPDQKFDLNEDHDGSLEYTPKVARFSNVEHLSIYFPRNFGAETSKVYFIGLKGDFQEAHRHGVTICTYEAKPNPADHKTGTFDSVHHPVTFALCTPHYYECMMQVQSPVAVENSFSFCILFFLFSFFLFCFYHIFPFAFKDPLKCDDFARAADLRTSRRAEKYKQRRQTFHGFTVRDANTSNSITLDNSNPLLSKDTISTVVRNSRCSLAQKKGVTKTVTFKEALDSDSKGQSRSENECKIVEQSGSNKAFNRKSELLASSIPQQISEDNEKVLQCSVSSDNSFVAVDSSMVTPTDSDVASTDGKDCFQSQQGVDLKAIGNRLCGSGQGVVQVPSTGNESCNHELSQKQCHSNGLLGQHNAKNVLAQSKENVKMRNSSDHHNAQDDSTRHACSLEKASDRVTLIENGGKHQHKSTTNSFTLDESNDFPSGNQPWLWLFEEQFPRRSPRIQSMPNFRDRAHFSQDNKVTHPKKTKRIRKKKSRTENDTPISRNNNLKSTTVHENNSNSPHSSFPEGSSCISNFVFPRPAQEQTKNGGSLAVVVDFSLPDREFAKLKLAKIKGTLSAERSSKDLNTVVEKITEEHGTEVKRDTKLFDTKCENKRVVEEKTAAENIGELEDHAASGLEEMKGQTERTEKHNFRLEGRGVISSTTGSKCLSQQEKKKNSTQFVYNEQKCKESRIVSSGDACWSNSFESDHEQVVSHMHSVTAKQSQVSSEKESQKCKGVGTCANHCNSFHINGSCTSFPDIVQQTDDNEKLNESYNNFCDANSSWVKSNILDNLGDGLSEGKTPLAKSTVEINEEDNFSSQKHSNELNLKESVVLSDCGNAVSGEATVKEMTTIPIKQQHVQDEVSLTEVKSSPPQYYNEPSLGDAATPHGKMKEPLESSKLSQLMSPEESKDVSPLLMRACLQHYTQGMSNRVQSISLSSYEPSKARDTTVQSKDKRDILAVCLSHMVVIWTSVSESQWTVLSKWTLPVDGEEEFVSVKFVPIKSHVVLLVGGNFRHGNGRVLGYSEEGEYSLDLETDEQKNKCSFSTMSLLHDTKDYKTGEDVEFVIGDKTSNKITLTKWTLDSFCLLVEQWQKFSPIYSDSELSSLQFVHGSHCLLLGTTNENLILWNHVTCQQLRSVNLHTSGLSQLSCINAFTDKGLLFLIMSSIPAPKGCNSDYKNGHGCSLYAVNPRNSRGICLESFALPERVSVVSTNGQFIAAGDQEKNVVKLWNITSSNHYASLQVFQDEVSSIGFHQDKPLMAFGSVTGCVHLFS</sequence>